<dbReference type="InterPro" id="IPR007197">
    <property type="entry name" value="rSAM"/>
</dbReference>
<keyword evidence="2" id="KW-0479">Metal-binding</keyword>
<dbReference type="InterPro" id="IPR058240">
    <property type="entry name" value="rSAM_sf"/>
</dbReference>
<comment type="caution">
    <text evidence="5">The sequence shown here is derived from an EMBL/GenBank/DDBJ whole genome shotgun (WGS) entry which is preliminary data.</text>
</comment>
<gene>
    <name evidence="5" type="ORF">LCGC14_1886370</name>
</gene>
<evidence type="ECO:0008006" key="6">
    <source>
        <dbReference type="Google" id="ProtNLM"/>
    </source>
</evidence>
<dbReference type="GO" id="GO:0003824">
    <property type="term" value="F:catalytic activity"/>
    <property type="evidence" value="ECO:0007669"/>
    <property type="project" value="InterPro"/>
</dbReference>
<dbReference type="Gene3D" id="3.20.20.70">
    <property type="entry name" value="Aldolase class I"/>
    <property type="match status" value="1"/>
</dbReference>
<accession>A0A0F9GP61</accession>
<protein>
    <recommendedName>
        <fullName evidence="6">Radical SAM core domain-containing protein</fullName>
    </recommendedName>
</protein>
<reference evidence="5" key="1">
    <citation type="journal article" date="2015" name="Nature">
        <title>Complex archaea that bridge the gap between prokaryotes and eukaryotes.</title>
        <authorList>
            <person name="Spang A."/>
            <person name="Saw J.H."/>
            <person name="Jorgensen S.L."/>
            <person name="Zaremba-Niedzwiedzka K."/>
            <person name="Martijn J."/>
            <person name="Lind A.E."/>
            <person name="van Eijk R."/>
            <person name="Schleper C."/>
            <person name="Guy L."/>
            <person name="Ettema T.J."/>
        </authorList>
    </citation>
    <scope>NUCLEOTIDE SEQUENCE</scope>
</reference>
<organism evidence="5">
    <name type="scientific">marine sediment metagenome</name>
    <dbReference type="NCBI Taxonomy" id="412755"/>
    <lineage>
        <taxon>unclassified sequences</taxon>
        <taxon>metagenomes</taxon>
        <taxon>ecological metagenomes</taxon>
    </lineage>
</organism>
<dbReference type="InterPro" id="IPR013785">
    <property type="entry name" value="Aldolase_TIM"/>
</dbReference>
<dbReference type="EMBL" id="LAZR01019514">
    <property type="protein sequence ID" value="KKL92266.1"/>
    <property type="molecule type" value="Genomic_DNA"/>
</dbReference>
<evidence type="ECO:0000256" key="4">
    <source>
        <dbReference type="ARBA" id="ARBA00023014"/>
    </source>
</evidence>
<dbReference type="SUPFAM" id="SSF102114">
    <property type="entry name" value="Radical SAM enzymes"/>
    <property type="match status" value="1"/>
</dbReference>
<keyword evidence="3" id="KW-0408">Iron</keyword>
<proteinExistence type="predicted"/>
<sequence>MVWGVNMDKLSQFTSTGMKIINHPEVIELIKLEGKASPVSLQVAPTSRCNLKCVFCSNVNRDKHEDLDFDELISIIYQLEYLGLKT</sequence>
<dbReference type="SFLD" id="SFLDS00029">
    <property type="entry name" value="Radical_SAM"/>
    <property type="match status" value="1"/>
</dbReference>
<feature type="non-terminal residue" evidence="5">
    <location>
        <position position="86"/>
    </location>
</feature>
<keyword evidence="1" id="KW-0949">S-adenosyl-L-methionine</keyword>
<evidence type="ECO:0000256" key="3">
    <source>
        <dbReference type="ARBA" id="ARBA00023004"/>
    </source>
</evidence>
<dbReference type="GO" id="GO:0046872">
    <property type="term" value="F:metal ion binding"/>
    <property type="evidence" value="ECO:0007669"/>
    <property type="project" value="UniProtKB-KW"/>
</dbReference>
<dbReference type="AlphaFoldDB" id="A0A0F9GP61"/>
<dbReference type="GO" id="GO:0051536">
    <property type="term" value="F:iron-sulfur cluster binding"/>
    <property type="evidence" value="ECO:0007669"/>
    <property type="project" value="UniProtKB-KW"/>
</dbReference>
<evidence type="ECO:0000256" key="2">
    <source>
        <dbReference type="ARBA" id="ARBA00022723"/>
    </source>
</evidence>
<name>A0A0F9GP61_9ZZZZ</name>
<evidence type="ECO:0000256" key="1">
    <source>
        <dbReference type="ARBA" id="ARBA00022691"/>
    </source>
</evidence>
<evidence type="ECO:0000313" key="5">
    <source>
        <dbReference type="EMBL" id="KKL92266.1"/>
    </source>
</evidence>
<keyword evidence="4" id="KW-0411">Iron-sulfur</keyword>